<dbReference type="InterPro" id="IPR032472">
    <property type="entry name" value="ArgoL2"/>
</dbReference>
<dbReference type="PROSITE" id="PS50822">
    <property type="entry name" value="PIWI"/>
    <property type="match status" value="1"/>
</dbReference>
<name>A0A1B9HVG2_9TREE</name>
<feature type="domain" description="PAZ" evidence="2">
    <location>
        <begin position="307"/>
        <end position="407"/>
    </location>
</feature>
<dbReference type="InterPro" id="IPR003100">
    <property type="entry name" value="PAZ_dom"/>
</dbReference>
<dbReference type="PROSITE" id="PS50821">
    <property type="entry name" value="PAZ"/>
    <property type="match status" value="1"/>
</dbReference>
<dbReference type="Pfam" id="PF16486">
    <property type="entry name" value="ArgoN"/>
    <property type="match status" value="1"/>
</dbReference>
<dbReference type="Pfam" id="PF16488">
    <property type="entry name" value="ArgoL2"/>
    <property type="match status" value="1"/>
</dbReference>
<dbReference type="SUPFAM" id="SSF53098">
    <property type="entry name" value="Ribonuclease H-like"/>
    <property type="match status" value="1"/>
</dbReference>
<dbReference type="InterPro" id="IPR014811">
    <property type="entry name" value="ArgoL1"/>
</dbReference>
<dbReference type="PANTHER" id="PTHR22891">
    <property type="entry name" value="EUKARYOTIC TRANSLATION INITIATION FACTOR 2C"/>
    <property type="match status" value="1"/>
</dbReference>
<protein>
    <submittedName>
        <fullName evidence="4">Argonaute</fullName>
    </submittedName>
</protein>
<dbReference type="CDD" id="cd04657">
    <property type="entry name" value="Piwi_ago-like"/>
    <property type="match status" value="1"/>
</dbReference>
<feature type="domain" description="Piwi" evidence="3">
    <location>
        <begin position="594"/>
        <end position="894"/>
    </location>
</feature>
<dbReference type="InterPro" id="IPR045246">
    <property type="entry name" value="Piwi_ago-like"/>
</dbReference>
<feature type="region of interest" description="Disordered" evidence="1">
    <location>
        <begin position="278"/>
        <end position="308"/>
    </location>
</feature>
<dbReference type="InterPro" id="IPR003165">
    <property type="entry name" value="Piwi"/>
</dbReference>
<dbReference type="InterPro" id="IPR036085">
    <property type="entry name" value="PAZ_dom_sf"/>
</dbReference>
<dbReference type="Gene3D" id="3.30.420.10">
    <property type="entry name" value="Ribonuclease H-like superfamily/Ribonuclease H"/>
    <property type="match status" value="1"/>
</dbReference>
<dbReference type="InterPro" id="IPR032474">
    <property type="entry name" value="Argonaute_N"/>
</dbReference>
<dbReference type="SMART" id="SM01163">
    <property type="entry name" value="DUF1785"/>
    <property type="match status" value="1"/>
</dbReference>
<evidence type="ECO:0000259" key="3">
    <source>
        <dbReference type="PROSITE" id="PS50822"/>
    </source>
</evidence>
<organism evidence="4">
    <name type="scientific">Kwoniella pini CBS 10737</name>
    <dbReference type="NCBI Taxonomy" id="1296096"/>
    <lineage>
        <taxon>Eukaryota</taxon>
        <taxon>Fungi</taxon>
        <taxon>Dikarya</taxon>
        <taxon>Basidiomycota</taxon>
        <taxon>Agaricomycotina</taxon>
        <taxon>Tremellomycetes</taxon>
        <taxon>Tremellales</taxon>
        <taxon>Cryptococcaceae</taxon>
        <taxon>Kwoniella</taxon>
    </lineage>
</organism>
<dbReference type="SMART" id="SM00950">
    <property type="entry name" value="Piwi"/>
    <property type="match status" value="1"/>
</dbReference>
<dbReference type="Pfam" id="PF08699">
    <property type="entry name" value="ArgoL1"/>
    <property type="match status" value="1"/>
</dbReference>
<reference evidence="4" key="1">
    <citation type="submission" date="2013-07" db="EMBL/GenBank/DDBJ databases">
        <title>The Genome Sequence of Cryptococcus pinus CBS10737.</title>
        <authorList>
            <consortium name="The Broad Institute Genome Sequencing Platform"/>
            <person name="Cuomo C."/>
            <person name="Litvintseva A."/>
            <person name="Chen Y."/>
            <person name="Heitman J."/>
            <person name="Sun S."/>
            <person name="Springer D."/>
            <person name="Dromer F."/>
            <person name="Young S.K."/>
            <person name="Zeng Q."/>
            <person name="Gargeya S."/>
            <person name="Fitzgerald M."/>
            <person name="Abouelleil A."/>
            <person name="Alvarado L."/>
            <person name="Berlin A.M."/>
            <person name="Chapman S.B."/>
            <person name="Dewar J."/>
            <person name="Goldberg J."/>
            <person name="Griggs A."/>
            <person name="Gujja S."/>
            <person name="Hansen M."/>
            <person name="Howarth C."/>
            <person name="Imamovic A."/>
            <person name="Larimer J."/>
            <person name="McCowan C."/>
            <person name="Murphy C."/>
            <person name="Pearson M."/>
            <person name="Priest M."/>
            <person name="Roberts A."/>
            <person name="Saif S."/>
            <person name="Shea T."/>
            <person name="Sykes S."/>
            <person name="Wortman J."/>
            <person name="Nusbaum C."/>
            <person name="Birren B."/>
        </authorList>
    </citation>
    <scope>NUCLEOTIDE SEQUENCE [LARGE SCALE GENOMIC DNA]</scope>
    <source>
        <strain evidence="4">CBS 10737</strain>
    </source>
</reference>
<accession>A0A1B9HVG2</accession>
<reference evidence="4" key="2">
    <citation type="submission" date="2016-07" db="EMBL/GenBank/DDBJ databases">
        <title>Evolution of pathogenesis and genome organization in the Tremellales.</title>
        <authorList>
            <person name="Cuomo C."/>
            <person name="Litvintseva A."/>
            <person name="Heitman J."/>
            <person name="Chen Y."/>
            <person name="Sun S."/>
            <person name="Springer D."/>
            <person name="Dromer F."/>
            <person name="Young S."/>
            <person name="Zeng Q."/>
            <person name="Chapman S."/>
            <person name="Gujja S."/>
            <person name="Saif S."/>
            <person name="Birren B."/>
        </authorList>
    </citation>
    <scope>NUCLEOTIDE SEQUENCE</scope>
    <source>
        <strain evidence="4">CBS 10737</strain>
    </source>
</reference>
<dbReference type="Gene3D" id="3.40.50.2300">
    <property type="match status" value="1"/>
</dbReference>
<evidence type="ECO:0000256" key="1">
    <source>
        <dbReference type="SAM" id="MobiDB-lite"/>
    </source>
</evidence>
<evidence type="ECO:0000313" key="4">
    <source>
        <dbReference type="EMBL" id="OCF47264.1"/>
    </source>
</evidence>
<dbReference type="EMBL" id="KV700117">
    <property type="protein sequence ID" value="OCF47264.1"/>
    <property type="molecule type" value="Genomic_DNA"/>
</dbReference>
<dbReference type="STRING" id="1296096.A0A1B9HVG2"/>
<dbReference type="OrthoDB" id="10252740at2759"/>
<dbReference type="Pfam" id="PF02170">
    <property type="entry name" value="PAZ"/>
    <property type="match status" value="1"/>
</dbReference>
<dbReference type="SUPFAM" id="SSF101690">
    <property type="entry name" value="PAZ domain"/>
    <property type="match status" value="1"/>
</dbReference>
<proteinExistence type="predicted"/>
<dbReference type="Pfam" id="PF02171">
    <property type="entry name" value="Piwi"/>
    <property type="match status" value="1"/>
</dbReference>
<gene>
    <name evidence="4" type="ORF">I206_07042</name>
</gene>
<dbReference type="AlphaFoldDB" id="A0A1B9HVG2"/>
<sequence>MPPKETGTATAGDLVSGMQDLSIATRRGMQETLDGCPPRPGYGTAGRAIEVNANMFLSKFKSQGNTIIHYDIDISPVVKVANQKKPRALLQAVWDQMVLEAKGDIRKSLDAAAYDQVKSFYTPVPLPDTSTEIIVSLKEDGKDPKDDKRRFKVIIQSVNTIDLSIIEEYCRGTKQSEQTREMMLTAIQAMNILFRQDPAKQFVMSGAAGRRFFTEEGSEPLSNGGILYRGFQQSFRWTSSEHPALQIDTAYSAFIEPGMLPDVCARLLGMSGGGGFGGGRGGRGFDRGGRGGGRGGPPPRQGNGGVPAIQDLQPMQIRKVNEYLKTAKFRVTHRNSDRIFSINKITTQPAEALKFTLSGKDGKPDRQIGIIQYYKEIYNKQVTRPRLPCVQYGKNNYIPMEFVKLEPFHKIPMLKLTSDQTAEISLLFWNALTHAAKPPPQRQAAINAWRQRLNYSNLPKIKAWGVQVNDQMMKIPARVLNPPNVLYGGNKSMRANFGSWNLKNVKFTKPGKPLKSWSVVSFDERCGEADLRELTVPFIYDPADPIFIGCVVENRQPDCFRWNPNQAGNGTGIKVGLQEAARKAYMKSKANPQLIIVIMPRKDTQMYKTIKAQAGELVSIPVVTQCLQSQKIKSDRGLDQYCGNVAMKIHVKLGGVTHQVAHGIDNKTMMIGADVTHPPPQGGLIQPSIAVTVCAVNGENNKFAPAIRLQEGRVEIIQDLENMMYDHIIAFEKNTKAKPEKILFFRDGVSEGQYGQCVEYEVEAVKRAARKFAKYMPKITFVICAKRHAMRFFAVGESDKDRTGNLPAGTIVDSKVTSPMIHDFYLQAHAGLQGTARPTHYVVVADENKYSPDKLQKLINDLCYTYSRASRSVSLVPVAYYSDIVAEKVRDWVYNEDLTETASTAPSSGSGGQTAVATFDPLRLKRRIENDPDFNSVAWVSTLSEPGSTVQVTRLPR</sequence>
<dbReference type="InterPro" id="IPR012337">
    <property type="entry name" value="RNaseH-like_sf"/>
</dbReference>
<evidence type="ECO:0000259" key="2">
    <source>
        <dbReference type="PROSITE" id="PS50821"/>
    </source>
</evidence>
<dbReference type="InterPro" id="IPR036397">
    <property type="entry name" value="RNaseH_sf"/>
</dbReference>
<dbReference type="CDD" id="cd02846">
    <property type="entry name" value="PAZ_argonaute_like"/>
    <property type="match status" value="1"/>
</dbReference>
<dbReference type="GO" id="GO:0003723">
    <property type="term" value="F:RNA binding"/>
    <property type="evidence" value="ECO:0007669"/>
    <property type="project" value="InterPro"/>
</dbReference>
<dbReference type="Gene3D" id="2.170.260.10">
    <property type="entry name" value="paz domain"/>
    <property type="match status" value="1"/>
</dbReference>